<reference evidence="1" key="1">
    <citation type="submission" date="2017-08" db="EMBL/GenBank/DDBJ databases">
        <authorList>
            <consortium name="Urmite Genomes"/>
        </authorList>
    </citation>
    <scope>NUCLEOTIDE SEQUENCE [LARGE SCALE GENOMIC DNA]</scope>
    <source>
        <strain evidence="1">IHUMI-LCC2</strain>
    </source>
</reference>
<dbReference type="KEGG" id="vg:35381827"/>
<accession>A0A2I2L6C3</accession>
<name>A0A2I2L6C3_9VIRU</name>
<gene>
    <name evidence="1" type="ORF">ORPV_1157</name>
</gene>
<organism evidence="1">
    <name type="scientific">Orpheovirus IHUMI-LCC2</name>
    <dbReference type="NCBI Taxonomy" id="2023057"/>
    <lineage>
        <taxon>Viruses</taxon>
        <taxon>Varidnaviria</taxon>
        <taxon>Bamfordvirae</taxon>
        <taxon>Nucleocytoviricota</taxon>
        <taxon>Megaviricetes</taxon>
        <taxon>Pimascovirales</taxon>
        <taxon>Ocovirineae</taxon>
        <taxon>Orpheoviridae</taxon>
        <taxon>Alphaorpheovirus</taxon>
        <taxon>Alphaorpheovirus massiliense</taxon>
    </lineage>
</organism>
<evidence type="ECO:0000313" key="2">
    <source>
        <dbReference type="Proteomes" id="UP000236316"/>
    </source>
</evidence>
<dbReference type="EMBL" id="LT906555">
    <property type="protein sequence ID" value="SNW63061.1"/>
    <property type="molecule type" value="Genomic_DNA"/>
</dbReference>
<sequence length="311" mass="36082">MYPYLFSFDVDNINNIEDLYREIDNIKDTVNSYKNKYQPHWFIDDESTWYFGCNKYGKYMIYTPIVPNPIGYDLDISSISPFASLGGKGISYISVDQMENDGGVPFLDDTLSSGILPKKVKSYTEKDYMEDRNNAIENGILSRSTLAKYVGETELVNFNKFMNMIGSLNDKFTDYYSNNYIDVYPSNTDEWYLHIANKDDIYLNVPLYGIDENTVNKRMLAFSDDMNLRIGSFTQNNIIHIKDLPRNVNLSKYIRANISSKSQYEDDIMLSSEYGDIVNTLVNMSNEKYLDLINLVNRKKFLNGHDDDEFL</sequence>
<keyword evidence="2" id="KW-1185">Reference proteome</keyword>
<protein>
    <submittedName>
        <fullName evidence="1">Uncharacterized protein</fullName>
    </submittedName>
</protein>
<dbReference type="GeneID" id="35381827"/>
<dbReference type="RefSeq" id="YP_009449363.1">
    <property type="nucleotide sequence ID" value="NC_036594.1"/>
</dbReference>
<proteinExistence type="predicted"/>
<dbReference type="Proteomes" id="UP000236316">
    <property type="component" value="Segment"/>
</dbReference>
<evidence type="ECO:0000313" key="1">
    <source>
        <dbReference type="EMBL" id="SNW63061.1"/>
    </source>
</evidence>